<name>A0A1H7LVY8_STRJI</name>
<dbReference type="GO" id="GO:0016747">
    <property type="term" value="F:acyltransferase activity, transferring groups other than amino-acyl groups"/>
    <property type="evidence" value="ECO:0007669"/>
    <property type="project" value="InterPro"/>
</dbReference>
<feature type="domain" description="N-acetyltransferase" evidence="2">
    <location>
        <begin position="11"/>
        <end position="97"/>
    </location>
</feature>
<dbReference type="Proteomes" id="UP000183015">
    <property type="component" value="Unassembled WGS sequence"/>
</dbReference>
<dbReference type="AlphaFoldDB" id="A0A1H7LVY8"/>
<keyword evidence="4" id="KW-1185">Reference proteome</keyword>
<dbReference type="OrthoDB" id="5405911at2"/>
<dbReference type="CDD" id="cd04301">
    <property type="entry name" value="NAT_SF"/>
    <property type="match status" value="1"/>
</dbReference>
<dbReference type="PANTHER" id="PTHR31435:SF10">
    <property type="entry name" value="BSR4717 PROTEIN"/>
    <property type="match status" value="1"/>
</dbReference>
<evidence type="ECO:0000313" key="3">
    <source>
        <dbReference type="EMBL" id="SEL03130.1"/>
    </source>
</evidence>
<dbReference type="Pfam" id="PF14542">
    <property type="entry name" value="Acetyltransf_CG"/>
    <property type="match status" value="1"/>
</dbReference>
<feature type="domain" description="N-acetyltransferase" evidence="1">
    <location>
        <begin position="1"/>
        <end position="102"/>
    </location>
</feature>
<dbReference type="eggNOG" id="COG2388">
    <property type="taxonomic scope" value="Bacteria"/>
</dbReference>
<dbReference type="InterPro" id="IPR000182">
    <property type="entry name" value="GNAT_dom"/>
</dbReference>
<dbReference type="STRING" id="235985.SAMN05414137_10565"/>
<accession>A0A1H7LVY8</accession>
<dbReference type="PROSITE" id="PS51729">
    <property type="entry name" value="GNAT_YJDJ"/>
    <property type="match status" value="1"/>
</dbReference>
<proteinExistence type="predicted"/>
<dbReference type="PANTHER" id="PTHR31435">
    <property type="entry name" value="PROTEIN NATD1"/>
    <property type="match status" value="1"/>
</dbReference>
<evidence type="ECO:0000313" key="4">
    <source>
        <dbReference type="Proteomes" id="UP000183015"/>
    </source>
</evidence>
<reference evidence="4" key="1">
    <citation type="submission" date="2016-10" db="EMBL/GenBank/DDBJ databases">
        <authorList>
            <person name="Varghese N."/>
        </authorList>
    </citation>
    <scope>NUCLEOTIDE SEQUENCE [LARGE SCALE GENOMIC DNA]</scope>
    <source>
        <strain evidence="4">DSM 45096 / BCRC 16803 / CGMCC 4.1857 / CIP 109030 / JCM 12277 / KCTC 19219 / NBRC 100920 / 33214</strain>
    </source>
</reference>
<dbReference type="EMBL" id="FOAZ01000005">
    <property type="protein sequence ID" value="SEL03130.1"/>
    <property type="molecule type" value="Genomic_DNA"/>
</dbReference>
<evidence type="ECO:0000259" key="1">
    <source>
        <dbReference type="PROSITE" id="PS51186"/>
    </source>
</evidence>
<dbReference type="InterPro" id="IPR016181">
    <property type="entry name" value="Acyl_CoA_acyltransferase"/>
</dbReference>
<evidence type="ECO:0000259" key="2">
    <source>
        <dbReference type="PROSITE" id="PS51729"/>
    </source>
</evidence>
<dbReference type="Gene3D" id="3.40.630.30">
    <property type="match status" value="1"/>
</dbReference>
<dbReference type="InterPro" id="IPR045057">
    <property type="entry name" value="Gcn5-rel_NAT"/>
</dbReference>
<dbReference type="RefSeq" id="WP_042455654.1">
    <property type="nucleotide sequence ID" value="NZ_BBPN01000038.1"/>
</dbReference>
<protein>
    <submittedName>
        <fullName evidence="3">Uncharacterized protein</fullName>
    </submittedName>
</protein>
<dbReference type="PROSITE" id="PS51186">
    <property type="entry name" value="GNAT"/>
    <property type="match status" value="1"/>
</dbReference>
<organism evidence="3 4">
    <name type="scientific">Streptacidiphilus jiangxiensis</name>
    <dbReference type="NCBI Taxonomy" id="235985"/>
    <lineage>
        <taxon>Bacteria</taxon>
        <taxon>Bacillati</taxon>
        <taxon>Actinomycetota</taxon>
        <taxon>Actinomycetes</taxon>
        <taxon>Kitasatosporales</taxon>
        <taxon>Streptomycetaceae</taxon>
        <taxon>Streptacidiphilus</taxon>
    </lineage>
</organism>
<sequence length="102" mass="10943">MSTSEAEVTVADAPQAHRFEARIEGELVGFASYVRDGERVVYQHTVVGPAYEGLGIGGLLARAAVEDGIGRGIRVEVTCPFITAWLTRHPEYQDKVSGTPGV</sequence>
<dbReference type="InterPro" id="IPR031165">
    <property type="entry name" value="GNAT_YJDJ"/>
</dbReference>
<gene>
    <name evidence="3" type="ORF">SAMN05414137_10565</name>
</gene>
<dbReference type="SUPFAM" id="SSF55729">
    <property type="entry name" value="Acyl-CoA N-acyltransferases (Nat)"/>
    <property type="match status" value="1"/>
</dbReference>